<accession>A0ABW5YLC2</accession>
<dbReference type="EMBL" id="JBHUPC010000012">
    <property type="protein sequence ID" value="MFD2891839.1"/>
    <property type="molecule type" value="Genomic_DNA"/>
</dbReference>
<name>A0ABW5YLC2_9FLAO</name>
<proteinExistence type="predicted"/>
<keyword evidence="1" id="KW-0472">Membrane</keyword>
<keyword evidence="3" id="KW-1185">Reference proteome</keyword>
<reference evidence="3" key="1">
    <citation type="journal article" date="2019" name="Int. J. Syst. Evol. Microbiol.">
        <title>The Global Catalogue of Microorganisms (GCM) 10K type strain sequencing project: providing services to taxonomists for standard genome sequencing and annotation.</title>
        <authorList>
            <consortium name="The Broad Institute Genomics Platform"/>
            <consortium name="The Broad Institute Genome Sequencing Center for Infectious Disease"/>
            <person name="Wu L."/>
            <person name="Ma J."/>
        </authorList>
    </citation>
    <scope>NUCLEOTIDE SEQUENCE [LARGE SCALE GENOMIC DNA]</scope>
    <source>
        <strain evidence="3">KCTC 22671</strain>
    </source>
</reference>
<comment type="caution">
    <text evidence="2">The sequence shown here is derived from an EMBL/GenBank/DDBJ whole genome shotgun (WGS) entry which is preliminary data.</text>
</comment>
<organism evidence="2 3">
    <name type="scientific">Flavobacterium chuncheonense</name>
    <dbReference type="NCBI Taxonomy" id="2026653"/>
    <lineage>
        <taxon>Bacteria</taxon>
        <taxon>Pseudomonadati</taxon>
        <taxon>Bacteroidota</taxon>
        <taxon>Flavobacteriia</taxon>
        <taxon>Flavobacteriales</taxon>
        <taxon>Flavobacteriaceae</taxon>
        <taxon>Flavobacterium</taxon>
    </lineage>
</organism>
<dbReference type="RefSeq" id="WP_379811444.1">
    <property type="nucleotide sequence ID" value="NZ_JBHUPC010000012.1"/>
</dbReference>
<gene>
    <name evidence="2" type="ORF">ACFS5J_07445</name>
</gene>
<evidence type="ECO:0000313" key="2">
    <source>
        <dbReference type="EMBL" id="MFD2891839.1"/>
    </source>
</evidence>
<evidence type="ECO:0000256" key="1">
    <source>
        <dbReference type="SAM" id="Phobius"/>
    </source>
</evidence>
<keyword evidence="1" id="KW-0812">Transmembrane</keyword>
<protein>
    <submittedName>
        <fullName evidence="2">Uncharacterized protein</fullName>
    </submittedName>
</protein>
<feature type="transmembrane region" description="Helical" evidence="1">
    <location>
        <begin position="32"/>
        <end position="50"/>
    </location>
</feature>
<feature type="transmembrane region" description="Helical" evidence="1">
    <location>
        <begin position="7"/>
        <end position="26"/>
    </location>
</feature>
<keyword evidence="1" id="KW-1133">Transmembrane helix</keyword>
<dbReference type="Proteomes" id="UP001597534">
    <property type="component" value="Unassembled WGS sequence"/>
</dbReference>
<evidence type="ECO:0000313" key="3">
    <source>
        <dbReference type="Proteomes" id="UP001597534"/>
    </source>
</evidence>
<sequence length="57" mass="6531">MKIGPLAILLLLISFGIMLVTILDWIPNNPLQDYKIIAALQFIILSRLIVRRDNNKN</sequence>